<dbReference type="PROSITE" id="PS50109">
    <property type="entry name" value="HIS_KIN"/>
    <property type="match status" value="1"/>
</dbReference>
<dbReference type="Gene3D" id="3.40.50.2300">
    <property type="match status" value="2"/>
</dbReference>
<dbReference type="CDD" id="cd17546">
    <property type="entry name" value="REC_hyHK_CKI1_RcsC-like"/>
    <property type="match status" value="2"/>
</dbReference>
<dbReference type="OrthoDB" id="9762493at2"/>
<dbReference type="CDD" id="cd00082">
    <property type="entry name" value="HisKA"/>
    <property type="match status" value="1"/>
</dbReference>
<keyword evidence="13" id="KW-0472">Membrane</keyword>
<dbReference type="InterPro" id="IPR008271">
    <property type="entry name" value="Ser/Thr_kinase_AS"/>
</dbReference>
<dbReference type="SUPFAM" id="SSF47226">
    <property type="entry name" value="Histidine-containing phosphotransfer domain, HPT domain"/>
    <property type="match status" value="1"/>
</dbReference>
<keyword evidence="6 24" id="KW-0808">Transferase</keyword>
<dbReference type="Gene3D" id="3.30.565.10">
    <property type="entry name" value="Histidine kinase-like ATPase, C-terminal domain"/>
    <property type="match status" value="1"/>
</dbReference>
<evidence type="ECO:0000256" key="14">
    <source>
        <dbReference type="ARBA" id="ARBA00064003"/>
    </source>
</evidence>
<evidence type="ECO:0000256" key="18">
    <source>
        <dbReference type="SAM" id="Coils"/>
    </source>
</evidence>
<dbReference type="InterPro" id="IPR027417">
    <property type="entry name" value="P-loop_NTPase"/>
</dbReference>
<dbReference type="SMART" id="SM00388">
    <property type="entry name" value="HisKA"/>
    <property type="match status" value="1"/>
</dbReference>
<evidence type="ECO:0000256" key="11">
    <source>
        <dbReference type="ARBA" id="ARBA00022989"/>
    </source>
</evidence>
<keyword evidence="18" id="KW-0175">Coiled coil</keyword>
<keyword evidence="8" id="KW-0547">Nucleotide-binding</keyword>
<evidence type="ECO:0000256" key="13">
    <source>
        <dbReference type="ARBA" id="ARBA00023136"/>
    </source>
</evidence>
<dbReference type="InterPro" id="IPR036890">
    <property type="entry name" value="HATPase_C_sf"/>
</dbReference>
<dbReference type="InterPro" id="IPR036641">
    <property type="entry name" value="HPT_dom_sf"/>
</dbReference>
<dbReference type="InterPro" id="IPR005467">
    <property type="entry name" value="His_kinase_dom"/>
</dbReference>
<feature type="coiled-coil region" evidence="18">
    <location>
        <begin position="1417"/>
        <end position="1482"/>
    </location>
</feature>
<protein>
    <recommendedName>
        <fullName evidence="15">Sensory/regulatory protein RpfC</fullName>
        <ecNumber evidence="3">2.7.13.3</ecNumber>
    </recommendedName>
</protein>
<dbReference type="FunFam" id="3.30.565.10:FF:000010">
    <property type="entry name" value="Sensor histidine kinase RcsC"/>
    <property type="match status" value="1"/>
</dbReference>
<evidence type="ECO:0000259" key="20">
    <source>
        <dbReference type="PROSITE" id="PS50011"/>
    </source>
</evidence>
<dbReference type="Gene3D" id="3.30.450.40">
    <property type="match status" value="1"/>
</dbReference>
<dbReference type="SUPFAM" id="SSF55874">
    <property type="entry name" value="ATPase domain of HSP90 chaperone/DNA topoisomerase II/histidine kinase"/>
    <property type="match status" value="1"/>
</dbReference>
<dbReference type="FunFam" id="1.10.287.130:FF:000002">
    <property type="entry name" value="Two-component osmosensing histidine kinase"/>
    <property type="match status" value="1"/>
</dbReference>
<evidence type="ECO:0000256" key="7">
    <source>
        <dbReference type="ARBA" id="ARBA00022692"/>
    </source>
</evidence>
<evidence type="ECO:0000256" key="6">
    <source>
        <dbReference type="ARBA" id="ARBA00022679"/>
    </source>
</evidence>
<keyword evidence="11" id="KW-1133">Transmembrane helix</keyword>
<evidence type="ECO:0000256" key="15">
    <source>
        <dbReference type="ARBA" id="ARBA00068150"/>
    </source>
</evidence>
<evidence type="ECO:0000259" key="21">
    <source>
        <dbReference type="PROSITE" id="PS50109"/>
    </source>
</evidence>
<evidence type="ECO:0000256" key="12">
    <source>
        <dbReference type="ARBA" id="ARBA00023012"/>
    </source>
</evidence>
<feature type="domain" description="Response regulatory" evidence="22">
    <location>
        <begin position="1875"/>
        <end position="1993"/>
    </location>
</feature>
<dbReference type="CDD" id="cd00088">
    <property type="entry name" value="HPT"/>
    <property type="match status" value="1"/>
</dbReference>
<feature type="domain" description="HPt" evidence="23">
    <location>
        <begin position="2049"/>
        <end position="2142"/>
    </location>
</feature>
<dbReference type="Gene3D" id="1.10.287.130">
    <property type="match status" value="1"/>
</dbReference>
<comment type="catalytic activity">
    <reaction evidence="1">
        <text>ATP + protein L-histidine = ADP + protein N-phospho-L-histidine.</text>
        <dbReference type="EC" id="2.7.13.3"/>
    </reaction>
</comment>
<dbReference type="PROSITE" id="PS00108">
    <property type="entry name" value="PROTEIN_KINASE_ST"/>
    <property type="match status" value="1"/>
</dbReference>
<evidence type="ECO:0000256" key="1">
    <source>
        <dbReference type="ARBA" id="ARBA00000085"/>
    </source>
</evidence>
<dbReference type="InterPro" id="IPR011990">
    <property type="entry name" value="TPR-like_helical_dom_sf"/>
</dbReference>
<comment type="subcellular location">
    <subcellularLocation>
        <location evidence="2">Cell membrane</location>
        <topology evidence="2">Multi-pass membrane protein</topology>
    </subcellularLocation>
</comment>
<dbReference type="PRINTS" id="PR00344">
    <property type="entry name" value="BCTRLSENSOR"/>
</dbReference>
<dbReference type="Pfam" id="PF01627">
    <property type="entry name" value="Hpt"/>
    <property type="match status" value="1"/>
</dbReference>
<dbReference type="SMART" id="SM00073">
    <property type="entry name" value="HPT"/>
    <property type="match status" value="1"/>
</dbReference>
<feature type="modified residue" description="Phosphohistidine" evidence="16">
    <location>
        <position position="2088"/>
    </location>
</feature>
<dbReference type="SUPFAM" id="SSF55781">
    <property type="entry name" value="GAF domain-like"/>
    <property type="match status" value="1"/>
</dbReference>
<keyword evidence="12" id="KW-0902">Two-component regulatory system</keyword>
<evidence type="ECO:0000256" key="16">
    <source>
        <dbReference type="PROSITE-ProRule" id="PRU00110"/>
    </source>
</evidence>
<dbReference type="GO" id="GO:0000155">
    <property type="term" value="F:phosphorelay sensor kinase activity"/>
    <property type="evidence" value="ECO:0007669"/>
    <property type="project" value="InterPro"/>
</dbReference>
<dbReference type="SMART" id="SM00065">
    <property type="entry name" value="GAF"/>
    <property type="match status" value="1"/>
</dbReference>
<feature type="modified residue" description="4-aspartylphosphate" evidence="17">
    <location>
        <position position="1780"/>
    </location>
</feature>
<keyword evidence="7" id="KW-0812">Transmembrane</keyword>
<evidence type="ECO:0000313" key="24">
    <source>
        <dbReference type="EMBL" id="QEG39925.1"/>
    </source>
</evidence>
<dbReference type="Pfam" id="PF02518">
    <property type="entry name" value="HATPase_c"/>
    <property type="match status" value="1"/>
</dbReference>
<evidence type="ECO:0000259" key="22">
    <source>
        <dbReference type="PROSITE" id="PS50110"/>
    </source>
</evidence>
<dbReference type="EMBL" id="CP042914">
    <property type="protein sequence ID" value="QEG39925.1"/>
    <property type="molecule type" value="Genomic_DNA"/>
</dbReference>
<dbReference type="Pfam" id="PF00512">
    <property type="entry name" value="HisKA"/>
    <property type="match status" value="1"/>
</dbReference>
<dbReference type="InterPro" id="IPR003018">
    <property type="entry name" value="GAF"/>
</dbReference>
<keyword evidence="25" id="KW-1185">Reference proteome</keyword>
<dbReference type="SUPFAM" id="SSF56112">
    <property type="entry name" value="Protein kinase-like (PK-like)"/>
    <property type="match status" value="1"/>
</dbReference>
<dbReference type="InterPro" id="IPR019734">
    <property type="entry name" value="TPR_rpt"/>
</dbReference>
<evidence type="ECO:0000256" key="19">
    <source>
        <dbReference type="SAM" id="MobiDB-lite"/>
    </source>
</evidence>
<dbReference type="Pfam" id="PF00069">
    <property type="entry name" value="Pkinase"/>
    <property type="match status" value="1"/>
</dbReference>
<dbReference type="InterPro" id="IPR000719">
    <property type="entry name" value="Prot_kinase_dom"/>
</dbReference>
<keyword evidence="4" id="KW-1003">Cell membrane</keyword>
<keyword evidence="5 17" id="KW-0597">Phosphoprotein</keyword>
<dbReference type="SUPFAM" id="SSF52540">
    <property type="entry name" value="P-loop containing nucleoside triphosphate hydrolases"/>
    <property type="match status" value="1"/>
</dbReference>
<evidence type="ECO:0000256" key="8">
    <source>
        <dbReference type="ARBA" id="ARBA00022741"/>
    </source>
</evidence>
<evidence type="ECO:0000256" key="9">
    <source>
        <dbReference type="ARBA" id="ARBA00022777"/>
    </source>
</evidence>
<sequence length="2152" mass="236898">MIDRPDEFKTDANPRKGEVIGDRYRVLHQLKSSAQTHTFLAEDCVDNTSVVVKTIVTSSFSASARMRVEHEALILCRLSTEGSAPLLSFGEEDDYLFFVMPFLEGITLQQRLQEGRLTISDALATATAIVSLLNEAHSHDVLHRDVKPENVIVTQNTPIPEFSLVDFGLARYANLTENIQDLPALAAIYLSPESAGLIDQEVTACSDLYSTGVVLFQCLAGQPPFDGRTVGEVLRQHMTLEPPKLRSLGIRVPRVLDEIVQRLLRKDPRDRYQSAEGVKTDLMMIAEALDDGDSEPDFVVGLHDRRQTLTEPAFVGRDRELTILQSQLERAATGRSGLVLVEAESGGGKSRLLTEFALRGARMDAWVLRGQGLDQAAQRPFQLLTGIVKEWVSLAIRHPELVAHIGNVLGHHREVACAAIPELASLFDTPTTNRLGPEEHGEARSIQALSVLMDAVGAMTHPVILLLDDCQWADQLTMKVFANWQRRVARQSQRALLVAAFRSEEVPLDHPLRKLKSTAHLVLPPFQASNVRELVESMAGPLPDPAVDVIKNLAEGSPFMAAATVRGLVESGALRPQLASERQSSLEGPGGWQIDETAMADLQASRHAAAFLSRRIELLPQTTVNLLSVGAVLGKEFDLDTASRLAEQSPTQAIAALSEAQQRHMVWTKATEDRCTFIHDKLRETLLGRLPMEQRQDYHLRAARDIQHRSPTRVFDLAYHFDAAGESQLALPYALSAANQARLQHALELAERQYRIALRGVPSEDEFTRYRVEKGLGEVLMLRGRYPAAAEAFEAASALAKDDFTRAEIEGKLGELAFKQGDNRATCVAVERSLRSLRRRVPTNTATFAAFLIWEVFVQILHTLFPKAFLARRVLRGAEQELLAIRLYTRLSYGYFFDRGKIPCLWAHLRAVNLAERYPSTPELGHAWAVHAPVMCLIPWLSRGEAFAKKSLAVRKEFGDVCGQGQSLHYWGVVLFAGAKFDECIHSCQEAVRLLDRTGDYWERNMAWWQSANAFLRKGDLARAITEAKQLCDAAHEMGDDKVSGFVLDVWSRASGGQLPSEIARRETEKERHDVQATSQVLLAEAVRLVAQDDLEQAIATLLKARKVCSDVGMMNAWVSPVLPWLATVRRLQWQQAQDLTPLRRRQLLREAGRDARRALKVARKFQTDLPHALREAGLVAAMRGSLRKARKCLDQSLTVALRQGARFEHAQTLLARGRLGLELNWPAAAEDVADATAALREMRAHFALGETPEPDSSKTPTLSLVDRFDKVLKAGRCIGSALSPEAVFKEVREAANVLLRGECCRLLRLPEKYVNVYTDATTNPLETQYCLDLAERATTSRQVIVLSDQSRSHDEYTLLTGVRSALCAPVFVRGEPAGCFYVDHRNVSDLFGEDEQRLAEFIATIAGAALENAEGFAKLERLNETLEQRVAERTAAAEARARELAVSNAELERTAAELRRSEEALRIAKNAAEEANRAKSDFLANMSHEIRTPMNGIIGMAELALQTELTPQQHDYLHIVLQSADSLLRLLNDILDFSKVEAGKLELESIEFSLGDCLGDAMHTFANKAAEKGIELAYLVPPDVPDTLVGDPGRLRQIIINLVGNAVKFTEAGEIVVVVTVESLADTEAELHFMVSDTGIGIPSEKLDQIFDAFSQADTSTTRRYGGTGLGLAISMQLVKLMHGQIWVESEVSQGSEFHFRARFETHQQSTTHSWSRPEGLTNVPVLVVDDNSTNRWIMEDVLTRWGMQPQMAVSGPDALQKMDDAAARGRPLQLALLDMMMPDMDGFELAKRIRSDSRHQDCRLIMLSSAGQTASSVWQELGIARYLMKPVKQSDLRDTFLRVLGISKSPPSAAADKAASAFAPSIPRELGLRILVAEDGHVNQLVARGLLENLGHRVDVANNGREALAAVASKTFDIVLMDVMMPEMDGIEATAAIRQREQNTDAHIPIIAMTAHALAGDRERFLDAGMDDYITKPVGIGRLAEAIRRNSPPTSGSSPASAPPSSTSAAALSGTQSVTAVGSQPPADSSRQVINIDQARARLGGAGDDVLAALAGALLQECPQRIEEIERGLATQDAVLTTRAAHSLKSAASHFAAKAVMDLARRMEMLGRESNLAAIEELFDELKQHASELTTALQQFVSDSGNAGEI</sequence>
<dbReference type="Pfam" id="PF00072">
    <property type="entry name" value="Response_reg"/>
    <property type="match status" value="2"/>
</dbReference>
<dbReference type="InterPro" id="IPR003661">
    <property type="entry name" value="HisK_dim/P_dom"/>
</dbReference>
<dbReference type="PROSITE" id="PS50011">
    <property type="entry name" value="PROTEIN_KINASE_DOM"/>
    <property type="match status" value="1"/>
</dbReference>
<gene>
    <name evidence="24" type="primary">barA_3</name>
    <name evidence="24" type="ORF">UC8_19270</name>
</gene>
<dbReference type="InterPro" id="IPR036097">
    <property type="entry name" value="HisK_dim/P_sf"/>
</dbReference>
<dbReference type="CDD" id="cd16922">
    <property type="entry name" value="HATPase_EvgS-ArcB-TorS-like"/>
    <property type="match status" value="1"/>
</dbReference>
<dbReference type="Gene3D" id="3.30.200.20">
    <property type="entry name" value="Phosphorylase Kinase, domain 1"/>
    <property type="match status" value="1"/>
</dbReference>
<dbReference type="PROSITE" id="PS50894">
    <property type="entry name" value="HPT"/>
    <property type="match status" value="1"/>
</dbReference>
<dbReference type="Proteomes" id="UP000325286">
    <property type="component" value="Chromosome"/>
</dbReference>
<comment type="subunit">
    <text evidence="14">At low DSF concentrations, interacts with RpfF.</text>
</comment>
<evidence type="ECO:0000256" key="10">
    <source>
        <dbReference type="ARBA" id="ARBA00022840"/>
    </source>
</evidence>
<feature type="modified residue" description="4-aspartylphosphate" evidence="17">
    <location>
        <position position="1924"/>
    </location>
</feature>
<dbReference type="InterPro" id="IPR001789">
    <property type="entry name" value="Sig_transdc_resp-reg_receiver"/>
</dbReference>
<dbReference type="InterPro" id="IPR029016">
    <property type="entry name" value="GAF-like_dom_sf"/>
</dbReference>
<evidence type="ECO:0000313" key="25">
    <source>
        <dbReference type="Proteomes" id="UP000325286"/>
    </source>
</evidence>
<dbReference type="GO" id="GO:0005886">
    <property type="term" value="C:plasma membrane"/>
    <property type="evidence" value="ECO:0007669"/>
    <property type="project" value="UniProtKB-SubCell"/>
</dbReference>
<dbReference type="InterPro" id="IPR003594">
    <property type="entry name" value="HATPase_dom"/>
</dbReference>
<dbReference type="Gene3D" id="1.10.510.10">
    <property type="entry name" value="Transferase(Phosphotransferase) domain 1"/>
    <property type="match status" value="1"/>
</dbReference>
<dbReference type="SUPFAM" id="SSF52172">
    <property type="entry name" value="CheY-like"/>
    <property type="match status" value="2"/>
</dbReference>
<dbReference type="Gene3D" id="1.20.120.160">
    <property type="entry name" value="HPT domain"/>
    <property type="match status" value="1"/>
</dbReference>
<dbReference type="SMART" id="SM00387">
    <property type="entry name" value="HATPase_c"/>
    <property type="match status" value="1"/>
</dbReference>
<dbReference type="InterPro" id="IPR041664">
    <property type="entry name" value="AAA_16"/>
</dbReference>
<proteinExistence type="predicted"/>
<dbReference type="PROSITE" id="PS50110">
    <property type="entry name" value="RESPONSE_REGULATORY"/>
    <property type="match status" value="2"/>
</dbReference>
<dbReference type="InterPro" id="IPR008207">
    <property type="entry name" value="Sig_transdc_His_kin_Hpt_dom"/>
</dbReference>
<dbReference type="SUPFAM" id="SSF47384">
    <property type="entry name" value="Homodimeric domain of signal transducing histidine kinase"/>
    <property type="match status" value="1"/>
</dbReference>
<feature type="compositionally biased region" description="Polar residues" evidence="19">
    <location>
        <begin position="2018"/>
        <end position="2034"/>
    </location>
</feature>
<dbReference type="SMART" id="SM00448">
    <property type="entry name" value="REC"/>
    <property type="match status" value="2"/>
</dbReference>
<feature type="compositionally biased region" description="Low complexity" evidence="19">
    <location>
        <begin position="1993"/>
        <end position="2017"/>
    </location>
</feature>
<dbReference type="CDD" id="cd14014">
    <property type="entry name" value="STKc_PknB_like"/>
    <property type="match status" value="1"/>
</dbReference>
<dbReference type="EC" id="2.7.13.3" evidence="3"/>
<feature type="domain" description="Histidine kinase" evidence="21">
    <location>
        <begin position="1486"/>
        <end position="1707"/>
    </location>
</feature>
<evidence type="ECO:0000256" key="17">
    <source>
        <dbReference type="PROSITE-ProRule" id="PRU00169"/>
    </source>
</evidence>
<dbReference type="InterPro" id="IPR004358">
    <property type="entry name" value="Sig_transdc_His_kin-like_C"/>
</dbReference>
<feature type="domain" description="Protein kinase" evidence="20">
    <location>
        <begin position="24"/>
        <end position="283"/>
    </location>
</feature>
<keyword evidence="9 24" id="KW-0418">Kinase</keyword>
<dbReference type="Pfam" id="PF01590">
    <property type="entry name" value="GAF"/>
    <property type="match status" value="1"/>
</dbReference>
<reference evidence="24 25" key="1">
    <citation type="submission" date="2019-08" db="EMBL/GenBank/DDBJ databases">
        <title>Deep-cultivation of Planctomycetes and their phenomic and genomic characterization uncovers novel biology.</title>
        <authorList>
            <person name="Wiegand S."/>
            <person name="Jogler M."/>
            <person name="Boedeker C."/>
            <person name="Pinto D."/>
            <person name="Vollmers J."/>
            <person name="Rivas-Marin E."/>
            <person name="Kohn T."/>
            <person name="Peeters S.H."/>
            <person name="Heuer A."/>
            <person name="Rast P."/>
            <person name="Oberbeckmann S."/>
            <person name="Bunk B."/>
            <person name="Jeske O."/>
            <person name="Meyerdierks A."/>
            <person name="Storesund J.E."/>
            <person name="Kallscheuer N."/>
            <person name="Luecker S."/>
            <person name="Lage O.M."/>
            <person name="Pohl T."/>
            <person name="Merkel B.J."/>
            <person name="Hornburger P."/>
            <person name="Mueller R.-W."/>
            <person name="Bruemmer F."/>
            <person name="Labrenz M."/>
            <person name="Spormann A.M."/>
            <person name="Op den Camp H."/>
            <person name="Overmann J."/>
            <person name="Amann R."/>
            <person name="Jetten M.S.M."/>
            <person name="Mascher T."/>
            <person name="Medema M.H."/>
            <person name="Devos D.P."/>
            <person name="Kaster A.-K."/>
            <person name="Ovreas L."/>
            <person name="Rohde M."/>
            <person name="Galperin M.Y."/>
            <person name="Jogler C."/>
        </authorList>
    </citation>
    <scope>NUCLEOTIDE SEQUENCE [LARGE SCALE GENOMIC DNA]</scope>
    <source>
        <strain evidence="24 25">UC8</strain>
    </source>
</reference>
<dbReference type="RefSeq" id="WP_068136328.1">
    <property type="nucleotide sequence ID" value="NZ_CP042914.1"/>
</dbReference>
<evidence type="ECO:0000259" key="23">
    <source>
        <dbReference type="PROSITE" id="PS50894"/>
    </source>
</evidence>
<dbReference type="InterPro" id="IPR011006">
    <property type="entry name" value="CheY-like_superfamily"/>
</dbReference>
<dbReference type="PANTHER" id="PTHR45339:SF1">
    <property type="entry name" value="HYBRID SIGNAL TRANSDUCTION HISTIDINE KINASE J"/>
    <property type="match status" value="1"/>
</dbReference>
<evidence type="ECO:0000256" key="2">
    <source>
        <dbReference type="ARBA" id="ARBA00004651"/>
    </source>
</evidence>
<keyword evidence="10" id="KW-0067">ATP-binding</keyword>
<dbReference type="SMART" id="SM00028">
    <property type="entry name" value="TPR"/>
    <property type="match status" value="4"/>
</dbReference>
<evidence type="ECO:0000256" key="4">
    <source>
        <dbReference type="ARBA" id="ARBA00022475"/>
    </source>
</evidence>
<dbReference type="InterPro" id="IPR011009">
    <property type="entry name" value="Kinase-like_dom_sf"/>
</dbReference>
<dbReference type="KEGG" id="rul:UC8_19270"/>
<evidence type="ECO:0000256" key="5">
    <source>
        <dbReference type="ARBA" id="ARBA00022553"/>
    </source>
</evidence>
<dbReference type="SMART" id="SM00220">
    <property type="entry name" value="S_TKc"/>
    <property type="match status" value="1"/>
</dbReference>
<dbReference type="Gene3D" id="1.25.40.10">
    <property type="entry name" value="Tetratricopeptide repeat domain"/>
    <property type="match status" value="2"/>
</dbReference>
<evidence type="ECO:0000256" key="3">
    <source>
        <dbReference type="ARBA" id="ARBA00012438"/>
    </source>
</evidence>
<feature type="domain" description="Response regulatory" evidence="22">
    <location>
        <begin position="1726"/>
        <end position="1846"/>
    </location>
</feature>
<dbReference type="SUPFAM" id="SSF48452">
    <property type="entry name" value="TPR-like"/>
    <property type="match status" value="1"/>
</dbReference>
<accession>A0A5B9QR81</accession>
<feature type="region of interest" description="Disordered" evidence="19">
    <location>
        <begin position="1990"/>
        <end position="2034"/>
    </location>
</feature>
<dbReference type="GO" id="GO:0005524">
    <property type="term" value="F:ATP binding"/>
    <property type="evidence" value="ECO:0007669"/>
    <property type="project" value="UniProtKB-KW"/>
</dbReference>
<name>A0A5B9QR81_9BACT</name>
<organism evidence="24 25">
    <name type="scientific">Roseimaritima ulvae</name>
    <dbReference type="NCBI Taxonomy" id="980254"/>
    <lineage>
        <taxon>Bacteria</taxon>
        <taxon>Pseudomonadati</taxon>
        <taxon>Planctomycetota</taxon>
        <taxon>Planctomycetia</taxon>
        <taxon>Pirellulales</taxon>
        <taxon>Pirellulaceae</taxon>
        <taxon>Roseimaritima</taxon>
    </lineage>
</organism>
<dbReference type="PANTHER" id="PTHR45339">
    <property type="entry name" value="HYBRID SIGNAL TRANSDUCTION HISTIDINE KINASE J"/>
    <property type="match status" value="1"/>
</dbReference>
<dbReference type="Pfam" id="PF13191">
    <property type="entry name" value="AAA_16"/>
    <property type="match status" value="1"/>
</dbReference>